<dbReference type="InterPro" id="IPR037523">
    <property type="entry name" value="VOC_core"/>
</dbReference>
<evidence type="ECO:0000313" key="3">
    <source>
        <dbReference type="Proteomes" id="UP000549394"/>
    </source>
</evidence>
<sequence length="134" mass="14968">MKFAYTILYVANVPKTIEFYKNAFGFKEKFVTGENDYGELISGETTISFANFELANQNLKSGNSFQHSSLDQKAFGIELAFTTENIDEDFQQALNAGATLAESVIEKPWGQKVGYLRDINGFLIEVCTPIKMGK</sequence>
<organism evidence="2 3">
    <name type="scientific">Dimorphilus gyrociliatus</name>
    <dbReference type="NCBI Taxonomy" id="2664684"/>
    <lineage>
        <taxon>Eukaryota</taxon>
        <taxon>Metazoa</taxon>
        <taxon>Spiralia</taxon>
        <taxon>Lophotrochozoa</taxon>
        <taxon>Annelida</taxon>
        <taxon>Polychaeta</taxon>
        <taxon>Polychaeta incertae sedis</taxon>
        <taxon>Dinophilidae</taxon>
        <taxon>Dimorphilus</taxon>
    </lineage>
</organism>
<dbReference type="PANTHER" id="PTHR21366">
    <property type="entry name" value="GLYOXALASE FAMILY PROTEIN"/>
    <property type="match status" value="1"/>
</dbReference>
<dbReference type="Pfam" id="PF12681">
    <property type="entry name" value="Glyoxalase_2"/>
    <property type="match status" value="1"/>
</dbReference>
<evidence type="ECO:0000259" key="1">
    <source>
        <dbReference type="PROSITE" id="PS51819"/>
    </source>
</evidence>
<dbReference type="OrthoDB" id="10066542at2759"/>
<dbReference type="PANTHER" id="PTHR21366:SF22">
    <property type="entry name" value="VOC DOMAIN-CONTAINING PROTEIN"/>
    <property type="match status" value="1"/>
</dbReference>
<proteinExistence type="predicted"/>
<dbReference type="Gene3D" id="3.10.180.10">
    <property type="entry name" value="2,3-Dihydroxybiphenyl 1,2-Dioxygenase, domain 1"/>
    <property type="match status" value="1"/>
</dbReference>
<dbReference type="InterPro" id="IPR050383">
    <property type="entry name" value="GlyoxalaseI/FosfomycinResist"/>
</dbReference>
<feature type="domain" description="VOC" evidence="1">
    <location>
        <begin position="2"/>
        <end position="129"/>
    </location>
</feature>
<reference evidence="2 3" key="1">
    <citation type="submission" date="2020-08" db="EMBL/GenBank/DDBJ databases">
        <authorList>
            <person name="Hejnol A."/>
        </authorList>
    </citation>
    <scope>NUCLEOTIDE SEQUENCE [LARGE SCALE GENOMIC DNA]</scope>
</reference>
<evidence type="ECO:0000313" key="2">
    <source>
        <dbReference type="EMBL" id="CAD5114811.1"/>
    </source>
</evidence>
<dbReference type="InterPro" id="IPR025870">
    <property type="entry name" value="Glyoxalase-like_dom"/>
</dbReference>
<dbReference type="SUPFAM" id="SSF54593">
    <property type="entry name" value="Glyoxalase/Bleomycin resistance protein/Dihydroxybiphenyl dioxygenase"/>
    <property type="match status" value="1"/>
</dbReference>
<dbReference type="Proteomes" id="UP000549394">
    <property type="component" value="Unassembled WGS sequence"/>
</dbReference>
<dbReference type="InterPro" id="IPR029068">
    <property type="entry name" value="Glyas_Bleomycin-R_OHBP_Dase"/>
</dbReference>
<accession>A0A7I8VHB1</accession>
<keyword evidence="3" id="KW-1185">Reference proteome</keyword>
<dbReference type="CDD" id="cd07264">
    <property type="entry name" value="VOC_like"/>
    <property type="match status" value="1"/>
</dbReference>
<gene>
    <name evidence="2" type="ORF">DGYR_LOCUS3623</name>
</gene>
<dbReference type="PROSITE" id="PS51819">
    <property type="entry name" value="VOC"/>
    <property type="match status" value="1"/>
</dbReference>
<comment type="caution">
    <text evidence="2">The sequence shown here is derived from an EMBL/GenBank/DDBJ whole genome shotgun (WGS) entry which is preliminary data.</text>
</comment>
<protein>
    <recommendedName>
        <fullName evidence="1">VOC domain-containing protein</fullName>
    </recommendedName>
</protein>
<dbReference type="AlphaFoldDB" id="A0A7I8VHB1"/>
<name>A0A7I8VHB1_9ANNE</name>
<dbReference type="EMBL" id="CAJFCJ010000005">
    <property type="protein sequence ID" value="CAD5114811.1"/>
    <property type="molecule type" value="Genomic_DNA"/>
</dbReference>